<dbReference type="InParanoid" id="A0A218ZH96"/>
<gene>
    <name evidence="2" type="ORF">B2J93_6702</name>
</gene>
<feature type="compositionally biased region" description="Basic and acidic residues" evidence="1">
    <location>
        <begin position="100"/>
        <end position="122"/>
    </location>
</feature>
<organism evidence="2 3">
    <name type="scientific">Diplocarpon coronariae</name>
    <dbReference type="NCBI Taxonomy" id="2795749"/>
    <lineage>
        <taxon>Eukaryota</taxon>
        <taxon>Fungi</taxon>
        <taxon>Dikarya</taxon>
        <taxon>Ascomycota</taxon>
        <taxon>Pezizomycotina</taxon>
        <taxon>Leotiomycetes</taxon>
        <taxon>Helotiales</taxon>
        <taxon>Drepanopezizaceae</taxon>
        <taxon>Diplocarpon</taxon>
    </lineage>
</organism>
<reference evidence="2 3" key="1">
    <citation type="submission" date="2017-04" db="EMBL/GenBank/DDBJ databases">
        <title>Draft genome sequence of Marssonina coronaria NL1: causal agent of apple blotch.</title>
        <authorList>
            <person name="Cheng Q."/>
        </authorList>
    </citation>
    <scope>NUCLEOTIDE SEQUENCE [LARGE SCALE GENOMIC DNA]</scope>
    <source>
        <strain evidence="2 3">NL1</strain>
    </source>
</reference>
<keyword evidence="3" id="KW-1185">Reference proteome</keyword>
<evidence type="ECO:0000313" key="2">
    <source>
        <dbReference type="EMBL" id="OWP07122.1"/>
    </source>
</evidence>
<comment type="caution">
    <text evidence="2">The sequence shown here is derived from an EMBL/GenBank/DDBJ whole genome shotgun (WGS) entry which is preliminary data.</text>
</comment>
<dbReference type="AlphaFoldDB" id="A0A218ZH96"/>
<accession>A0A218ZH96</accession>
<protein>
    <submittedName>
        <fullName evidence="2">Uncharacterized protein</fullName>
    </submittedName>
</protein>
<sequence length="122" mass="13215">MEEADRPDEREAEEAEEADASDQRGGCRCILLCIFIFVFPLPFPPWRSGPMDGGVGRNLASPVKLLLPLSPAHSVHQATARAHGDGTTSNDNALLVTATRQREPKAPEPREARGERREGSAG</sequence>
<evidence type="ECO:0000313" key="3">
    <source>
        <dbReference type="Proteomes" id="UP000242519"/>
    </source>
</evidence>
<dbReference type="Proteomes" id="UP000242519">
    <property type="component" value="Unassembled WGS sequence"/>
</dbReference>
<dbReference type="EMBL" id="MZNU01000020">
    <property type="protein sequence ID" value="OWP07122.1"/>
    <property type="molecule type" value="Genomic_DNA"/>
</dbReference>
<feature type="region of interest" description="Disordered" evidence="1">
    <location>
        <begin position="1"/>
        <end position="24"/>
    </location>
</feature>
<proteinExistence type="predicted"/>
<feature type="compositionally biased region" description="Acidic residues" evidence="1">
    <location>
        <begin position="1"/>
        <end position="20"/>
    </location>
</feature>
<name>A0A218ZH96_9HELO</name>
<evidence type="ECO:0000256" key="1">
    <source>
        <dbReference type="SAM" id="MobiDB-lite"/>
    </source>
</evidence>
<feature type="region of interest" description="Disordered" evidence="1">
    <location>
        <begin position="73"/>
        <end position="122"/>
    </location>
</feature>